<keyword evidence="1" id="KW-1133">Transmembrane helix</keyword>
<feature type="transmembrane region" description="Helical" evidence="1">
    <location>
        <begin position="6"/>
        <end position="22"/>
    </location>
</feature>
<dbReference type="RefSeq" id="WP_006948187.1">
    <property type="nucleotide sequence ID" value="NZ_BAJI01000020.1"/>
</dbReference>
<evidence type="ECO:0000256" key="1">
    <source>
        <dbReference type="SAM" id="Phobius"/>
    </source>
</evidence>
<gene>
    <name evidence="2" type="ORF">HMPREF0658_0429</name>
</gene>
<dbReference type="Proteomes" id="UP000004394">
    <property type="component" value="Unassembled WGS sequence"/>
</dbReference>
<feature type="transmembrane region" description="Helical" evidence="1">
    <location>
        <begin position="29"/>
        <end position="49"/>
    </location>
</feature>
<dbReference type="BioCyc" id="PMAR862515-HMP:GMOO-440-MONOMER"/>
<accession>E0NQH8</accession>
<organism evidence="2 3">
    <name type="scientific">Hoylesella marshii DSM 16973 = JCM 13450</name>
    <dbReference type="NCBI Taxonomy" id="862515"/>
    <lineage>
        <taxon>Bacteria</taxon>
        <taxon>Pseudomonadati</taxon>
        <taxon>Bacteroidota</taxon>
        <taxon>Bacteroidia</taxon>
        <taxon>Bacteroidales</taxon>
        <taxon>Prevotellaceae</taxon>
        <taxon>Hoylesella</taxon>
    </lineage>
</organism>
<comment type="caution">
    <text evidence="2">The sequence shown here is derived from an EMBL/GenBank/DDBJ whole genome shotgun (WGS) entry which is preliminary data.</text>
</comment>
<name>E0NQH8_9BACT</name>
<dbReference type="AlphaFoldDB" id="E0NQH8"/>
<dbReference type="EMBL" id="AEEI01000018">
    <property type="protein sequence ID" value="EFM02629.1"/>
    <property type="molecule type" value="Genomic_DNA"/>
</dbReference>
<protein>
    <recommendedName>
        <fullName evidence="4">Sulfate transporter</fullName>
    </recommendedName>
</protein>
<evidence type="ECO:0000313" key="3">
    <source>
        <dbReference type="Proteomes" id="UP000004394"/>
    </source>
</evidence>
<evidence type="ECO:0008006" key="4">
    <source>
        <dbReference type="Google" id="ProtNLM"/>
    </source>
</evidence>
<evidence type="ECO:0000313" key="2">
    <source>
        <dbReference type="EMBL" id="EFM02629.1"/>
    </source>
</evidence>
<reference evidence="2" key="1">
    <citation type="submission" date="2010-07" db="EMBL/GenBank/DDBJ databases">
        <authorList>
            <person name="Muzny D."/>
            <person name="Qin X."/>
            <person name="Deng J."/>
            <person name="Jiang H."/>
            <person name="Liu Y."/>
            <person name="Qu J."/>
            <person name="Song X.-Z."/>
            <person name="Zhang L."/>
            <person name="Thornton R."/>
            <person name="Coyle M."/>
            <person name="Francisco L."/>
            <person name="Jackson L."/>
            <person name="Javaid M."/>
            <person name="Korchina V."/>
            <person name="Kovar C."/>
            <person name="Mata R."/>
            <person name="Mathew T."/>
            <person name="Ngo R."/>
            <person name="Nguyen L."/>
            <person name="Nguyen N."/>
            <person name="Okwuonu G."/>
            <person name="Ongeri F."/>
            <person name="Pham C."/>
            <person name="Simmons D."/>
            <person name="Wilczek-Boney K."/>
            <person name="Hale W."/>
            <person name="Jakkamsetti A."/>
            <person name="Pham P."/>
            <person name="Ruth R."/>
            <person name="San Lucas F."/>
            <person name="Warren J."/>
            <person name="Zhang J."/>
            <person name="Zhao Z."/>
            <person name="Zhou C."/>
            <person name="Zhu D."/>
            <person name="Lee S."/>
            <person name="Bess C."/>
            <person name="Blankenburg K."/>
            <person name="Forbes L."/>
            <person name="Fu Q."/>
            <person name="Gubbala S."/>
            <person name="Hirani K."/>
            <person name="Jayaseelan J.C."/>
            <person name="Lara F."/>
            <person name="Munidasa M."/>
            <person name="Palculict T."/>
            <person name="Patil S."/>
            <person name="Pu L.-L."/>
            <person name="Saada N."/>
            <person name="Tang L."/>
            <person name="Weissenberger G."/>
            <person name="Zhu Y."/>
            <person name="Hemphill L."/>
            <person name="Shang Y."/>
            <person name="Youmans B."/>
            <person name="Ayvaz T."/>
            <person name="Ross M."/>
            <person name="Santibanez J."/>
            <person name="Aqrawi P."/>
            <person name="Gross S."/>
            <person name="Joshi V."/>
            <person name="Fowler G."/>
            <person name="Nazareth L."/>
            <person name="Reid J."/>
            <person name="Worley K."/>
            <person name="Petrosino J."/>
            <person name="Highlander S."/>
            <person name="Gibbs R."/>
        </authorList>
    </citation>
    <scope>NUCLEOTIDE SEQUENCE [LARGE SCALE GENOMIC DNA]</scope>
    <source>
        <strain evidence="2">DSM 16973</strain>
    </source>
</reference>
<keyword evidence="3" id="KW-1185">Reference proteome</keyword>
<keyword evidence="1" id="KW-0812">Transmembrane</keyword>
<dbReference type="HOGENOM" id="CLU_210374_2_0_10"/>
<sequence length="51" mass="5933">MTSNFFYYLFCIAAVIVAFLIFKKVTGCIFRSIVLLIIAVILAVLYFLFFR</sequence>
<proteinExistence type="predicted"/>
<keyword evidence="1" id="KW-0472">Membrane</keyword>